<feature type="region of interest" description="Disordered" evidence="1">
    <location>
        <begin position="162"/>
        <end position="233"/>
    </location>
</feature>
<evidence type="ECO:0000313" key="2">
    <source>
        <dbReference type="EMBL" id="KAL0632065.1"/>
    </source>
</evidence>
<accession>A0ABR3G8H2</accession>
<feature type="compositionally biased region" description="Polar residues" evidence="1">
    <location>
        <begin position="166"/>
        <end position="176"/>
    </location>
</feature>
<comment type="caution">
    <text evidence="2">The sequence shown here is derived from an EMBL/GenBank/DDBJ whole genome shotgun (WGS) entry which is preliminary data.</text>
</comment>
<evidence type="ECO:0000313" key="3">
    <source>
        <dbReference type="Proteomes" id="UP001447188"/>
    </source>
</evidence>
<feature type="compositionally biased region" description="Acidic residues" evidence="1">
    <location>
        <begin position="628"/>
        <end position="641"/>
    </location>
</feature>
<evidence type="ECO:0008006" key="4">
    <source>
        <dbReference type="Google" id="ProtNLM"/>
    </source>
</evidence>
<feature type="compositionally biased region" description="Low complexity" evidence="1">
    <location>
        <begin position="313"/>
        <end position="328"/>
    </location>
</feature>
<feature type="region of interest" description="Disordered" evidence="1">
    <location>
        <begin position="312"/>
        <end position="389"/>
    </location>
</feature>
<feature type="compositionally biased region" description="Basic and acidic residues" evidence="1">
    <location>
        <begin position="345"/>
        <end position="356"/>
    </location>
</feature>
<reference evidence="2 3" key="1">
    <citation type="submission" date="2024-02" db="EMBL/GenBank/DDBJ databases">
        <title>Discinaceae phylogenomics.</title>
        <authorList>
            <person name="Dirks A.C."/>
            <person name="James T.Y."/>
        </authorList>
    </citation>
    <scope>NUCLEOTIDE SEQUENCE [LARGE SCALE GENOMIC DNA]</scope>
    <source>
        <strain evidence="2 3">ACD0624</strain>
    </source>
</reference>
<protein>
    <recommendedName>
        <fullName evidence="4">C2H2 finger domain-containing protein</fullName>
    </recommendedName>
</protein>
<feature type="compositionally biased region" description="Basic and acidic residues" evidence="1">
    <location>
        <begin position="609"/>
        <end position="618"/>
    </location>
</feature>
<feature type="compositionally biased region" description="Acidic residues" evidence="1">
    <location>
        <begin position="257"/>
        <end position="272"/>
    </location>
</feature>
<feature type="compositionally biased region" description="Basic residues" evidence="1">
    <location>
        <begin position="365"/>
        <end position="379"/>
    </location>
</feature>
<feature type="region of interest" description="Disordered" evidence="1">
    <location>
        <begin position="609"/>
        <end position="641"/>
    </location>
</feature>
<feature type="compositionally biased region" description="Low complexity" evidence="1">
    <location>
        <begin position="213"/>
        <end position="231"/>
    </location>
</feature>
<dbReference type="Proteomes" id="UP001447188">
    <property type="component" value="Unassembled WGS sequence"/>
</dbReference>
<proteinExistence type="predicted"/>
<name>A0ABR3G8H2_9PEZI</name>
<feature type="region of interest" description="Disordered" evidence="1">
    <location>
        <begin position="255"/>
        <end position="280"/>
    </location>
</feature>
<dbReference type="EMBL" id="JBBBZM010000189">
    <property type="protein sequence ID" value="KAL0632065.1"/>
    <property type="molecule type" value="Genomic_DNA"/>
</dbReference>
<keyword evidence="3" id="KW-1185">Reference proteome</keyword>
<evidence type="ECO:0000256" key="1">
    <source>
        <dbReference type="SAM" id="MobiDB-lite"/>
    </source>
</evidence>
<feature type="compositionally biased region" description="Basic and acidic residues" evidence="1">
    <location>
        <begin position="380"/>
        <end position="389"/>
    </location>
</feature>
<dbReference type="PANTHER" id="PTHR23225:SF2">
    <property type="entry name" value="AT09679P-RELATED"/>
    <property type="match status" value="1"/>
</dbReference>
<dbReference type="PANTHER" id="PTHR23225">
    <property type="entry name" value="ZINC FINGER PROTEIN"/>
    <property type="match status" value="1"/>
</dbReference>
<sequence>MDTHSNGRSPMQSLLHSSSPREDGAYILTNHPEISHNPWSFNARSPTLSLERSLQDYEQLRLPPKTSVDNSSSMARFMTDDTSSRPLVELGTNPLGGINNGYLGHSPHLSISTSWGGGYQPSYHESADASSAVSSIYNFNSYPADTAASAWTGSPDSHRFRDTEYSLGNTSPTSPGYSHELSRSRGHPSMDGCLLPSSPGMHGTHGQQAWRRNSAYSTGSNSGNNSPGGTSEIAGAEISINGQGSYVNPKSIQLAPAEDEREEERDNDEAEEGCSSNRNGVPRICFHGPEHNTSSWCSAQGQYFIPQTSIECPASSSRASSPTSPQRSDASRHPRSGSGASQLSSKERAGLMKPYKDTIVGSTGKNHKGRGAGKKHKERQRCPEHPNKSFRHNSEFRYSPLPVPILPITSLGTRDDQLTIISSHSKHMQTQHTRPFLCTFYFANCAQTFGSKNEWKRHVFSQHLQLYYWRCDHVDCAARKAFFNRKDLFGQHLKRMHGPGASTAKNSPQMKDWLGQEIPRIQERCRKVRRSPPDWSKCGYCSKEFKGEGSWDLRMEHVGKHYEKNNYKSIDPKAWVMDEGLVEWAIGVGIVEKMECGNHKLICSGKDSIDGEEKRKSQMEQACALNDNGDDEDEDAEGEYE</sequence>
<dbReference type="InterPro" id="IPR039970">
    <property type="entry name" value="TF_Grauzone"/>
</dbReference>
<feature type="compositionally biased region" description="Polar residues" evidence="1">
    <location>
        <begin position="1"/>
        <end position="18"/>
    </location>
</feature>
<gene>
    <name evidence="2" type="ORF">Q9L58_009049</name>
</gene>
<feature type="region of interest" description="Disordered" evidence="1">
    <location>
        <begin position="1"/>
        <end position="25"/>
    </location>
</feature>
<organism evidence="2 3">
    <name type="scientific">Discina gigas</name>
    <dbReference type="NCBI Taxonomy" id="1032678"/>
    <lineage>
        <taxon>Eukaryota</taxon>
        <taxon>Fungi</taxon>
        <taxon>Dikarya</taxon>
        <taxon>Ascomycota</taxon>
        <taxon>Pezizomycotina</taxon>
        <taxon>Pezizomycetes</taxon>
        <taxon>Pezizales</taxon>
        <taxon>Discinaceae</taxon>
        <taxon>Discina</taxon>
    </lineage>
</organism>